<dbReference type="InterPro" id="IPR010666">
    <property type="entry name" value="Znf_GRF"/>
</dbReference>
<dbReference type="AlphaFoldDB" id="A0A420Y7T1"/>
<evidence type="ECO:0000313" key="8">
    <source>
        <dbReference type="EMBL" id="RKU43820.1"/>
    </source>
</evidence>
<feature type="compositionally biased region" description="Polar residues" evidence="6">
    <location>
        <begin position="153"/>
        <end position="169"/>
    </location>
</feature>
<sequence length="399" mass="44671">MTIPSTPYLDEVPTIERFNANMYSSPRGSHGRKSFTPSATPGSKARLKGLFQDNQWYCDCEPRLPAVRFQVKKNTKNRNKWFYTCQQDRKKQCGFFLWDDDAQVREKGALLNNTGTESKYITSIGPDEPPIPSFAQTPTDNASQTRRRLFSPKSATTSSQLQEGHQANTGKRKRGGSLFVGESDDEDFGGNIGSDEEKTMISLTDSASQRQRSDSRPENKPGPFKTPSMQRTHDVLGGLPTPLTRHTVERNSLLLSTEDREAKRQKMSAPPTPSAGKTGAVAPPPSVMSGQGEGDDYEITKEVMGLLSGTRMTDEVRTHVRRALNRHALKMKGVERGRELVRLTVKAKDLKIEQLQEQAKMMENERDADRERIEELIRTGAVDHTALKGFRDEYGYNSG</sequence>
<evidence type="ECO:0000256" key="3">
    <source>
        <dbReference type="ARBA" id="ARBA00022833"/>
    </source>
</evidence>
<evidence type="ECO:0000256" key="6">
    <source>
        <dbReference type="SAM" id="MobiDB-lite"/>
    </source>
</evidence>
<evidence type="ECO:0000259" key="7">
    <source>
        <dbReference type="PROSITE" id="PS51999"/>
    </source>
</evidence>
<feature type="coiled-coil region" evidence="5">
    <location>
        <begin position="345"/>
        <end position="379"/>
    </location>
</feature>
<feature type="region of interest" description="Disordered" evidence="6">
    <location>
        <begin position="122"/>
        <end position="294"/>
    </location>
</feature>
<keyword evidence="5" id="KW-0175">Coiled coil</keyword>
<dbReference type="Proteomes" id="UP000275385">
    <property type="component" value="Unassembled WGS sequence"/>
</dbReference>
<protein>
    <recommendedName>
        <fullName evidence="7">GRF-type domain-containing protein</fullName>
    </recommendedName>
</protein>
<dbReference type="PROSITE" id="PS51999">
    <property type="entry name" value="ZF_GRF"/>
    <property type="match status" value="1"/>
</dbReference>
<dbReference type="GO" id="GO:0008270">
    <property type="term" value="F:zinc ion binding"/>
    <property type="evidence" value="ECO:0007669"/>
    <property type="project" value="UniProtKB-KW"/>
</dbReference>
<organism evidence="8 9">
    <name type="scientific">Coniochaeta pulveracea</name>
    <dbReference type="NCBI Taxonomy" id="177199"/>
    <lineage>
        <taxon>Eukaryota</taxon>
        <taxon>Fungi</taxon>
        <taxon>Dikarya</taxon>
        <taxon>Ascomycota</taxon>
        <taxon>Pezizomycotina</taxon>
        <taxon>Sordariomycetes</taxon>
        <taxon>Sordariomycetidae</taxon>
        <taxon>Coniochaetales</taxon>
        <taxon>Coniochaetaceae</taxon>
        <taxon>Coniochaeta</taxon>
    </lineage>
</organism>
<dbReference type="EMBL" id="QVQW01000038">
    <property type="protein sequence ID" value="RKU43820.1"/>
    <property type="molecule type" value="Genomic_DNA"/>
</dbReference>
<accession>A0A420Y7T1</accession>
<keyword evidence="1" id="KW-0479">Metal-binding</keyword>
<name>A0A420Y7T1_9PEZI</name>
<feature type="region of interest" description="Disordered" evidence="6">
    <location>
        <begin position="21"/>
        <end position="42"/>
    </location>
</feature>
<feature type="domain" description="GRF-type" evidence="7">
    <location>
        <begin position="58"/>
        <end position="102"/>
    </location>
</feature>
<gene>
    <name evidence="8" type="ORF">DL546_006842</name>
</gene>
<keyword evidence="2 4" id="KW-0863">Zinc-finger</keyword>
<feature type="compositionally biased region" description="Polar residues" evidence="6">
    <location>
        <begin position="134"/>
        <end position="144"/>
    </location>
</feature>
<evidence type="ECO:0000256" key="4">
    <source>
        <dbReference type="PROSITE-ProRule" id="PRU01343"/>
    </source>
</evidence>
<dbReference type="OrthoDB" id="430051at2759"/>
<evidence type="ECO:0000256" key="5">
    <source>
        <dbReference type="SAM" id="Coils"/>
    </source>
</evidence>
<keyword evidence="9" id="KW-1185">Reference proteome</keyword>
<evidence type="ECO:0000256" key="2">
    <source>
        <dbReference type="ARBA" id="ARBA00022771"/>
    </source>
</evidence>
<comment type="caution">
    <text evidence="8">The sequence shown here is derived from an EMBL/GenBank/DDBJ whole genome shotgun (WGS) entry which is preliminary data.</text>
</comment>
<proteinExistence type="predicted"/>
<reference evidence="8 9" key="1">
    <citation type="submission" date="2018-08" db="EMBL/GenBank/DDBJ databases">
        <title>Draft genome of the lignicolous fungus Coniochaeta pulveracea.</title>
        <authorList>
            <person name="Borstlap C.J."/>
            <person name="De Witt R.N."/>
            <person name="Botha A."/>
            <person name="Volschenk H."/>
        </authorList>
    </citation>
    <scope>NUCLEOTIDE SEQUENCE [LARGE SCALE GENOMIC DNA]</scope>
    <source>
        <strain evidence="8 9">CAB683</strain>
    </source>
</reference>
<dbReference type="STRING" id="177199.A0A420Y7T1"/>
<keyword evidence="3" id="KW-0862">Zinc</keyword>
<evidence type="ECO:0000313" key="9">
    <source>
        <dbReference type="Proteomes" id="UP000275385"/>
    </source>
</evidence>
<dbReference type="Pfam" id="PF06839">
    <property type="entry name" value="Zn_ribbon_GRF"/>
    <property type="match status" value="1"/>
</dbReference>
<evidence type="ECO:0000256" key="1">
    <source>
        <dbReference type="ARBA" id="ARBA00022723"/>
    </source>
</evidence>